<evidence type="ECO:0000256" key="1">
    <source>
        <dbReference type="SAM" id="MobiDB-lite"/>
    </source>
</evidence>
<reference evidence="2 3" key="1">
    <citation type="submission" date="2016-10" db="EMBL/GenBank/DDBJ databases">
        <title>Draft genome sequence of Coniochaeta ligniaria NRRL30616, a lignocellulolytic fungus for bioabatement of inhibitors in plant biomass hydrolysates.</title>
        <authorList>
            <consortium name="DOE Joint Genome Institute"/>
            <person name="Jimenez D.J."/>
            <person name="Hector R.E."/>
            <person name="Riley R."/>
            <person name="Sun H."/>
            <person name="Grigoriev I.V."/>
            <person name="Van Elsas J.D."/>
            <person name="Nichols N.N."/>
        </authorList>
    </citation>
    <scope>NUCLEOTIDE SEQUENCE [LARGE SCALE GENOMIC DNA]</scope>
    <source>
        <strain evidence="2 3">NRRL 30616</strain>
    </source>
</reference>
<evidence type="ECO:0000313" key="3">
    <source>
        <dbReference type="Proteomes" id="UP000182658"/>
    </source>
</evidence>
<keyword evidence="3" id="KW-1185">Reference proteome</keyword>
<accession>A0A1J7ICD7</accession>
<dbReference type="InParanoid" id="A0A1J7ICD7"/>
<name>A0A1J7ICD7_9PEZI</name>
<dbReference type="Proteomes" id="UP000182658">
    <property type="component" value="Unassembled WGS sequence"/>
</dbReference>
<dbReference type="AlphaFoldDB" id="A0A1J7ICD7"/>
<protein>
    <submittedName>
        <fullName evidence="2">Uncharacterized protein</fullName>
    </submittedName>
</protein>
<organism evidence="2 3">
    <name type="scientific">Coniochaeta ligniaria NRRL 30616</name>
    <dbReference type="NCBI Taxonomy" id="1408157"/>
    <lineage>
        <taxon>Eukaryota</taxon>
        <taxon>Fungi</taxon>
        <taxon>Dikarya</taxon>
        <taxon>Ascomycota</taxon>
        <taxon>Pezizomycotina</taxon>
        <taxon>Sordariomycetes</taxon>
        <taxon>Sordariomycetidae</taxon>
        <taxon>Coniochaetales</taxon>
        <taxon>Coniochaetaceae</taxon>
        <taxon>Coniochaeta</taxon>
    </lineage>
</organism>
<gene>
    <name evidence="2" type="ORF">CONLIGDRAFT_684967</name>
</gene>
<proteinExistence type="predicted"/>
<evidence type="ECO:0000313" key="2">
    <source>
        <dbReference type="EMBL" id="OIW25093.1"/>
    </source>
</evidence>
<dbReference type="EMBL" id="KV875102">
    <property type="protein sequence ID" value="OIW25093.1"/>
    <property type="molecule type" value="Genomic_DNA"/>
</dbReference>
<feature type="region of interest" description="Disordered" evidence="1">
    <location>
        <begin position="98"/>
        <end position="206"/>
    </location>
</feature>
<sequence>MAVVGEHAVLADFARAHGRSYVISYDLSNLEYLNENILYHRQMCALGRHPHTLSGVPTTISGKSDEAMELIAKTTTTKHARNVFWERSDDDLIQLQSEESPSKRVAKRSEIRTPAKRTQIRTPAKRTEIETPASNRSQSGGEKVTTKAIPTKADKNTPIASYSPAKKALKDKRATLYRPNTPSGHLNRSRRLIPHDHNASPLPSDA</sequence>